<comment type="caution">
    <text evidence="1">The sequence shown here is derived from an EMBL/GenBank/DDBJ whole genome shotgun (WGS) entry which is preliminary data.</text>
</comment>
<reference evidence="1" key="1">
    <citation type="journal article" date="2014" name="Front. Microbiol.">
        <title>High frequency of phylogenetically diverse reductive dehalogenase-homologous genes in deep subseafloor sedimentary metagenomes.</title>
        <authorList>
            <person name="Kawai M."/>
            <person name="Futagami T."/>
            <person name="Toyoda A."/>
            <person name="Takaki Y."/>
            <person name="Nishi S."/>
            <person name="Hori S."/>
            <person name="Arai W."/>
            <person name="Tsubouchi T."/>
            <person name="Morono Y."/>
            <person name="Uchiyama I."/>
            <person name="Ito T."/>
            <person name="Fujiyama A."/>
            <person name="Inagaki F."/>
            <person name="Takami H."/>
        </authorList>
    </citation>
    <scope>NUCLEOTIDE SEQUENCE</scope>
    <source>
        <strain evidence="1">Expedition CK06-06</strain>
    </source>
</reference>
<evidence type="ECO:0000313" key="1">
    <source>
        <dbReference type="EMBL" id="GAI82660.1"/>
    </source>
</evidence>
<sequence>HGTDFDVVILYTIVLSSLITSIRDIHFNTSVIEVIRRVREKSDKLSQKQIQIELDKLYMQNNKNVSILYNISYLDALSESFHFMKTARTCKIQKSKYINHIVNLILFSKK</sequence>
<protein>
    <submittedName>
        <fullName evidence="1">Uncharacterized protein</fullName>
    </submittedName>
</protein>
<organism evidence="1">
    <name type="scientific">marine sediment metagenome</name>
    <dbReference type="NCBI Taxonomy" id="412755"/>
    <lineage>
        <taxon>unclassified sequences</taxon>
        <taxon>metagenomes</taxon>
        <taxon>ecological metagenomes</taxon>
    </lineage>
</organism>
<dbReference type="EMBL" id="BARW01006930">
    <property type="protein sequence ID" value="GAI82660.1"/>
    <property type="molecule type" value="Genomic_DNA"/>
</dbReference>
<proteinExistence type="predicted"/>
<dbReference type="AlphaFoldDB" id="X1T4Y3"/>
<accession>X1T4Y3</accession>
<feature type="non-terminal residue" evidence="1">
    <location>
        <position position="1"/>
    </location>
</feature>
<name>X1T4Y3_9ZZZZ</name>
<gene>
    <name evidence="1" type="ORF">S12H4_14537</name>
</gene>